<evidence type="ECO:0000256" key="5">
    <source>
        <dbReference type="ARBA" id="ARBA00022833"/>
    </source>
</evidence>
<reference evidence="9" key="1">
    <citation type="submission" date="2018-05" db="EMBL/GenBank/DDBJ databases">
        <authorList>
            <person name="Lanie J.A."/>
            <person name="Ng W.-L."/>
            <person name="Kazmierczak K.M."/>
            <person name="Andrzejewski T.M."/>
            <person name="Davidsen T.M."/>
            <person name="Wayne K.J."/>
            <person name="Tettelin H."/>
            <person name="Glass J.I."/>
            <person name="Rusch D."/>
            <person name="Podicherti R."/>
            <person name="Tsui H.-C.T."/>
            <person name="Winkler M.E."/>
        </authorList>
    </citation>
    <scope>NUCLEOTIDE SEQUENCE</scope>
</reference>
<keyword evidence="7" id="KW-1133">Transmembrane helix</keyword>
<dbReference type="PANTHER" id="PTHR22726">
    <property type="entry name" value="METALLOENDOPEPTIDASE OMA1"/>
    <property type="match status" value="1"/>
</dbReference>
<organism evidence="9">
    <name type="scientific">marine metagenome</name>
    <dbReference type="NCBI Taxonomy" id="408172"/>
    <lineage>
        <taxon>unclassified sequences</taxon>
        <taxon>metagenomes</taxon>
        <taxon>ecological metagenomes</taxon>
    </lineage>
</organism>
<keyword evidence="5" id="KW-0862">Zinc</keyword>
<feature type="transmembrane region" description="Helical" evidence="7">
    <location>
        <begin position="15"/>
        <end position="36"/>
    </location>
</feature>
<dbReference type="EMBL" id="UINC01181767">
    <property type="protein sequence ID" value="SVD91622.1"/>
    <property type="molecule type" value="Genomic_DNA"/>
</dbReference>
<feature type="domain" description="Peptidase M48" evidence="8">
    <location>
        <begin position="73"/>
        <end position="158"/>
    </location>
</feature>
<dbReference type="PANTHER" id="PTHR22726:SF1">
    <property type="entry name" value="METALLOENDOPEPTIDASE OMA1, MITOCHONDRIAL"/>
    <property type="match status" value="1"/>
</dbReference>
<dbReference type="GO" id="GO:0051603">
    <property type="term" value="P:proteolysis involved in protein catabolic process"/>
    <property type="evidence" value="ECO:0007669"/>
    <property type="project" value="TreeGrafter"/>
</dbReference>
<protein>
    <recommendedName>
        <fullName evidence="8">Peptidase M48 domain-containing protein</fullName>
    </recommendedName>
</protein>
<evidence type="ECO:0000256" key="1">
    <source>
        <dbReference type="ARBA" id="ARBA00001947"/>
    </source>
</evidence>
<comment type="cofactor">
    <cofactor evidence="1">
        <name>Zn(2+)</name>
        <dbReference type="ChEBI" id="CHEBI:29105"/>
    </cofactor>
</comment>
<evidence type="ECO:0000256" key="2">
    <source>
        <dbReference type="ARBA" id="ARBA00022670"/>
    </source>
</evidence>
<dbReference type="GO" id="GO:0016020">
    <property type="term" value="C:membrane"/>
    <property type="evidence" value="ECO:0007669"/>
    <property type="project" value="TreeGrafter"/>
</dbReference>
<dbReference type="AlphaFoldDB" id="A0A382Z7Z9"/>
<evidence type="ECO:0000256" key="6">
    <source>
        <dbReference type="ARBA" id="ARBA00023049"/>
    </source>
</evidence>
<keyword evidence="7" id="KW-0812">Transmembrane</keyword>
<dbReference type="GO" id="GO:0004222">
    <property type="term" value="F:metalloendopeptidase activity"/>
    <property type="evidence" value="ECO:0007669"/>
    <property type="project" value="InterPro"/>
</dbReference>
<evidence type="ECO:0000313" key="9">
    <source>
        <dbReference type="EMBL" id="SVD91622.1"/>
    </source>
</evidence>
<name>A0A382Z7Z9_9ZZZZ</name>
<gene>
    <name evidence="9" type="ORF">METZ01_LOCUS444476</name>
</gene>
<sequence>MQNTTNETYNLSMCYYQKIFTLVCLGVSFACVTTPISNKSAFIMIPLQQEISLGKQAYNQILKNEKDSDDRKTTALVKQTGLRLAKVSAMPNLDWEFHLIESKKQNAFALPGGKVAVYTGLLPVAMNEAGLAAVMSHEIAHVIARHGAQRMTRQLILTAGLMAT</sequence>
<dbReference type="Gene3D" id="3.30.2010.10">
    <property type="entry name" value="Metalloproteases ('zincins'), catalytic domain"/>
    <property type="match status" value="1"/>
</dbReference>
<proteinExistence type="predicted"/>
<evidence type="ECO:0000256" key="3">
    <source>
        <dbReference type="ARBA" id="ARBA00022723"/>
    </source>
</evidence>
<keyword evidence="2" id="KW-0645">Protease</keyword>
<feature type="non-terminal residue" evidence="9">
    <location>
        <position position="164"/>
    </location>
</feature>
<accession>A0A382Z7Z9</accession>
<keyword evidence="6" id="KW-0482">Metalloprotease</keyword>
<dbReference type="InterPro" id="IPR001915">
    <property type="entry name" value="Peptidase_M48"/>
</dbReference>
<keyword evidence="3" id="KW-0479">Metal-binding</keyword>
<keyword evidence="4" id="KW-0378">Hydrolase</keyword>
<evidence type="ECO:0000256" key="7">
    <source>
        <dbReference type="SAM" id="Phobius"/>
    </source>
</evidence>
<dbReference type="InterPro" id="IPR051156">
    <property type="entry name" value="Mito/Outer_Membr_Metalloprot"/>
</dbReference>
<dbReference type="GO" id="GO:0046872">
    <property type="term" value="F:metal ion binding"/>
    <property type="evidence" value="ECO:0007669"/>
    <property type="project" value="UniProtKB-KW"/>
</dbReference>
<evidence type="ECO:0000259" key="8">
    <source>
        <dbReference type="Pfam" id="PF01435"/>
    </source>
</evidence>
<evidence type="ECO:0000256" key="4">
    <source>
        <dbReference type="ARBA" id="ARBA00022801"/>
    </source>
</evidence>
<keyword evidence="7" id="KW-0472">Membrane</keyword>
<dbReference type="Pfam" id="PF01435">
    <property type="entry name" value="Peptidase_M48"/>
    <property type="match status" value="1"/>
</dbReference>